<evidence type="ECO:0000313" key="5">
    <source>
        <dbReference type="Proteomes" id="UP001050691"/>
    </source>
</evidence>
<feature type="transmembrane region" description="Helical" evidence="3">
    <location>
        <begin position="457"/>
        <end position="485"/>
    </location>
</feature>
<protein>
    <submittedName>
        <fullName evidence="4">Uncharacterized protein</fullName>
    </submittedName>
</protein>
<keyword evidence="3" id="KW-0812">Transmembrane</keyword>
<evidence type="ECO:0000313" key="4">
    <source>
        <dbReference type="EMBL" id="GJJ14119.1"/>
    </source>
</evidence>
<proteinExistence type="predicted"/>
<reference evidence="4" key="1">
    <citation type="submission" date="2021-10" db="EMBL/GenBank/DDBJ databases">
        <title>De novo Genome Assembly of Clathrus columnatus (Basidiomycota, Fungi) Using Illumina and Nanopore Sequence Data.</title>
        <authorList>
            <person name="Ogiso-Tanaka E."/>
            <person name="Itagaki H."/>
            <person name="Hosoya T."/>
            <person name="Hosaka K."/>
        </authorList>
    </citation>
    <scope>NUCLEOTIDE SEQUENCE</scope>
    <source>
        <strain evidence="4">MO-923</strain>
    </source>
</reference>
<dbReference type="PANTHER" id="PTHR41814:SF1">
    <property type="entry name" value="CELLULASE"/>
    <property type="match status" value="1"/>
</dbReference>
<keyword evidence="3" id="KW-1133">Transmembrane helix</keyword>
<dbReference type="PANTHER" id="PTHR41814">
    <property type="entry name" value="EXPRESSED PROTEIN"/>
    <property type="match status" value="1"/>
</dbReference>
<gene>
    <name evidence="4" type="ORF">Clacol_008376</name>
</gene>
<keyword evidence="5" id="KW-1185">Reference proteome</keyword>
<dbReference type="GO" id="GO:0005975">
    <property type="term" value="P:carbohydrate metabolic process"/>
    <property type="evidence" value="ECO:0007669"/>
    <property type="project" value="InterPro"/>
</dbReference>
<keyword evidence="3" id="KW-0472">Membrane</keyword>
<evidence type="ECO:0000256" key="2">
    <source>
        <dbReference type="SAM" id="MobiDB-lite"/>
    </source>
</evidence>
<evidence type="ECO:0000256" key="1">
    <source>
        <dbReference type="ARBA" id="ARBA00022801"/>
    </source>
</evidence>
<feature type="compositionally biased region" description="Low complexity" evidence="2">
    <location>
        <begin position="150"/>
        <end position="176"/>
    </location>
</feature>
<accession>A0AAV5ALW9</accession>
<comment type="caution">
    <text evidence="4">The sequence shown here is derived from an EMBL/GenBank/DDBJ whole genome shotgun (WGS) entry which is preliminary data.</text>
</comment>
<dbReference type="Gene3D" id="1.50.10.10">
    <property type="match status" value="1"/>
</dbReference>
<dbReference type="GO" id="GO:0016787">
    <property type="term" value="F:hydrolase activity"/>
    <property type="evidence" value="ECO:0007669"/>
    <property type="project" value="UniProtKB-KW"/>
</dbReference>
<organism evidence="4 5">
    <name type="scientific">Clathrus columnatus</name>
    <dbReference type="NCBI Taxonomy" id="1419009"/>
    <lineage>
        <taxon>Eukaryota</taxon>
        <taxon>Fungi</taxon>
        <taxon>Dikarya</taxon>
        <taxon>Basidiomycota</taxon>
        <taxon>Agaricomycotina</taxon>
        <taxon>Agaricomycetes</taxon>
        <taxon>Phallomycetidae</taxon>
        <taxon>Phallales</taxon>
        <taxon>Clathraceae</taxon>
        <taxon>Clathrus</taxon>
    </lineage>
</organism>
<dbReference type="EMBL" id="BPWL01000009">
    <property type="protein sequence ID" value="GJJ14119.1"/>
    <property type="molecule type" value="Genomic_DNA"/>
</dbReference>
<feature type="region of interest" description="Disordered" evidence="2">
    <location>
        <begin position="141"/>
        <end position="176"/>
    </location>
</feature>
<dbReference type="Pfam" id="PF07470">
    <property type="entry name" value="Glyco_hydro_88"/>
    <property type="match status" value="1"/>
</dbReference>
<keyword evidence="1" id="KW-0378">Hydrolase</keyword>
<dbReference type="AlphaFoldDB" id="A0AAV5ALW9"/>
<dbReference type="InterPro" id="IPR008928">
    <property type="entry name" value="6-hairpin_glycosidase_sf"/>
</dbReference>
<dbReference type="SUPFAM" id="SSF48208">
    <property type="entry name" value="Six-hairpin glycosidases"/>
    <property type="match status" value="1"/>
</dbReference>
<name>A0AAV5ALW9_9AGAM</name>
<dbReference type="InterPro" id="IPR010905">
    <property type="entry name" value="Glyco_hydro_88"/>
</dbReference>
<evidence type="ECO:0000256" key="3">
    <source>
        <dbReference type="SAM" id="Phobius"/>
    </source>
</evidence>
<dbReference type="Proteomes" id="UP001050691">
    <property type="component" value="Unassembled WGS sequence"/>
</dbReference>
<dbReference type="InterPro" id="IPR012341">
    <property type="entry name" value="6hp_glycosidase-like_sf"/>
</dbReference>
<sequence>MLGYTVLAQSITDQQLNLVIARLAEGAKQSWELGTRAQALTELNASFYSVFSSTSLPPPTSPPSSVAMKVNLTDVFGIAANTVANLGNGSNSMTPEALISADGAAGDPASLGVAVLLANWTGFQPSRSSTIETFDVSNTTAKNFDDDGQSSTTVSSNSSSSAAPLSTPSTAPTPNANLPLNFAGAARNQLDYLLTVVPRTSDGAISHRVSEVQLWADFIYMAPPFLSYYGVLTNNQSLVSEAYNQVKLYRNYLRDSDANNVWRHITLGTGAADSGHWSTGNGWAAAGTLRVLATIKNSQFANSMKSEQNDLKDWVIEILDGMYGNIAKSLYKPSGLFPNYATDNTTFEDASSTALLAASTYRLAVLEGIYHNLPHAEKSRKTLSTSSHITSEGWLTPVVDPINWTNEGSDSPEGQAFVVEMTAAWKDWVAIGSPGANEALGFYMRDYSSKSLHSGPYLAFTILKFLFASYISVLMHIFFVGSLVLKRDPECHPLKDTQRIDRFMSVLYK</sequence>